<dbReference type="OrthoDB" id="444945at2759"/>
<dbReference type="Pfam" id="PF08153">
    <property type="entry name" value="NGP1NT"/>
    <property type="match status" value="1"/>
</dbReference>
<evidence type="ECO:0000256" key="1">
    <source>
        <dbReference type="ARBA" id="ARBA00003892"/>
    </source>
</evidence>
<dbReference type="InterPro" id="IPR012971">
    <property type="entry name" value="NOG2_N_dom"/>
</dbReference>
<proteinExistence type="inferred from homology"/>
<feature type="compositionally biased region" description="Acidic residues" evidence="8">
    <location>
        <begin position="547"/>
        <end position="569"/>
    </location>
</feature>
<dbReference type="InterPro" id="IPR024929">
    <property type="entry name" value="GNL2_CP_dom"/>
</dbReference>
<feature type="region of interest" description="Disordered" evidence="8">
    <location>
        <begin position="1"/>
        <end position="23"/>
    </location>
</feature>
<feature type="compositionally biased region" description="Acidic residues" evidence="8">
    <location>
        <begin position="584"/>
        <end position="606"/>
    </location>
</feature>
<feature type="domain" description="CP-type G" evidence="9">
    <location>
        <begin position="214"/>
        <end position="375"/>
    </location>
</feature>
<dbReference type="InterPro" id="IPR030378">
    <property type="entry name" value="G_CP_dom"/>
</dbReference>
<sequence>MAPTKKTTPSGKSKSSSSGPKISLARVKGENFYRTGKQVARLKLLNSGKAVRDKDGRVIQAAAFQKGEDETKPGRVQPDRRWFGNTRVISQTALDHFRTSLSERKNDPYSVLLRRNKLPMALLDDAQNPHTLKRPHIVETEPFSETFGPKAQRKRPRIDAGSFDELGKLGAAGADEADAASKAIEPLASSIVEAPTHADYNEPIYAKGTSRRIYGELYKVIDSSDVILHVLDARDPLGTMCDSVIEYIKKEKSHKQVVLVINKCDLVPNWVTARYIQHLTPRFPTIAFHASPNNSFGKGSLIQLLRQFAQLHSDKKQISVGFIGYPNVGKSSVINTIKSTKVCTVAPVPGETKVWQYITLTRRIYLIDCPGIVPTSAQDSHTSTVLKGVVRVEALPTPSDHVPALMERVKPLYLSRTYGVSLPNPDDNTQNWEPEVFLDKLARMKGRLLKGGEPDLESVAKIVLSDWVRGRIPFFVPPPERSEELNRVEAKKQKKEMEKAKGKGKATEDEQMEVPGVTQNLRSMMQRNTFLPEDVRLLEDDDVVGDAEDADAEQEDEASDENENEDEEKELSWNDVFEGIKEDEIPDVDADGNDIVPEENSEDDEDTTKATKAARMKTNKRKAENFYSNANVKNKNRKQAALLKSLPVGKKGEGRKRGK</sequence>
<dbReference type="PRINTS" id="PR00326">
    <property type="entry name" value="GTP1OBG"/>
</dbReference>
<dbReference type="PROSITE" id="PS51721">
    <property type="entry name" value="G_CP"/>
    <property type="match status" value="1"/>
</dbReference>
<feature type="compositionally biased region" description="Low complexity" evidence="8">
    <location>
        <begin position="1"/>
        <end position="21"/>
    </location>
</feature>
<comment type="similarity">
    <text evidence="7">Belongs to the TRAFAC class YlqF/YawG GTPase family. NOG2 subfamily.</text>
</comment>
<keyword evidence="11" id="KW-1185">Reference proteome</keyword>
<evidence type="ECO:0000256" key="4">
    <source>
        <dbReference type="ARBA" id="ARBA00022741"/>
    </source>
</evidence>
<evidence type="ECO:0000256" key="7">
    <source>
        <dbReference type="RuleBase" id="RU364023"/>
    </source>
</evidence>
<organism evidence="10 11">
    <name type="scientific">Tricholomella constricta</name>
    <dbReference type="NCBI Taxonomy" id="117010"/>
    <lineage>
        <taxon>Eukaryota</taxon>
        <taxon>Fungi</taxon>
        <taxon>Dikarya</taxon>
        <taxon>Basidiomycota</taxon>
        <taxon>Agaricomycotina</taxon>
        <taxon>Agaricomycetes</taxon>
        <taxon>Agaricomycetidae</taxon>
        <taxon>Agaricales</taxon>
        <taxon>Tricholomatineae</taxon>
        <taxon>Lyophyllaceae</taxon>
        <taxon>Tricholomella</taxon>
    </lineage>
</organism>
<dbReference type="PANTHER" id="PTHR11089:SF9">
    <property type="entry name" value="NUCLEOLAR GTP-BINDING PROTEIN 2"/>
    <property type="match status" value="1"/>
</dbReference>
<reference evidence="10 11" key="1">
    <citation type="journal article" date="2020" name="ISME J.">
        <title>Uncovering the hidden diversity of litter-decomposition mechanisms in mushroom-forming fungi.</title>
        <authorList>
            <person name="Floudas D."/>
            <person name="Bentzer J."/>
            <person name="Ahren D."/>
            <person name="Johansson T."/>
            <person name="Persson P."/>
            <person name="Tunlid A."/>
        </authorList>
    </citation>
    <scope>NUCLEOTIDE SEQUENCE [LARGE SCALE GENOMIC DNA]</scope>
    <source>
        <strain evidence="10 11">CBS 661.87</strain>
    </source>
</reference>
<dbReference type="InterPro" id="IPR006073">
    <property type="entry name" value="GTP-bd"/>
</dbReference>
<dbReference type="GO" id="GO:0005525">
    <property type="term" value="F:GTP binding"/>
    <property type="evidence" value="ECO:0007669"/>
    <property type="project" value="UniProtKB-KW"/>
</dbReference>
<evidence type="ECO:0000313" key="10">
    <source>
        <dbReference type="EMBL" id="KAF5385105.1"/>
    </source>
</evidence>
<dbReference type="Proteomes" id="UP000565441">
    <property type="component" value="Unassembled WGS sequence"/>
</dbReference>
<accession>A0A8H5HKP8</accession>
<comment type="subcellular location">
    <subcellularLocation>
        <location evidence="2 7">Nucleus</location>
        <location evidence="2 7">Nucleolus</location>
    </subcellularLocation>
</comment>
<dbReference type="PANTHER" id="PTHR11089">
    <property type="entry name" value="GTP-BINDING PROTEIN-RELATED"/>
    <property type="match status" value="1"/>
</dbReference>
<dbReference type="InterPro" id="IPR050755">
    <property type="entry name" value="TRAFAC_YlqF/YawG_RiboMat"/>
</dbReference>
<evidence type="ECO:0000259" key="9">
    <source>
        <dbReference type="PROSITE" id="PS51721"/>
    </source>
</evidence>
<dbReference type="Pfam" id="PF01926">
    <property type="entry name" value="MMR_HSR1"/>
    <property type="match status" value="1"/>
</dbReference>
<evidence type="ECO:0000313" key="11">
    <source>
        <dbReference type="Proteomes" id="UP000565441"/>
    </source>
</evidence>
<keyword evidence="4 7" id="KW-0547">Nucleotide-binding</keyword>
<comment type="caution">
    <text evidence="10">The sequence shown here is derived from an EMBL/GenBank/DDBJ whole genome shotgun (WGS) entry which is preliminary data.</text>
</comment>
<evidence type="ECO:0000256" key="3">
    <source>
        <dbReference type="ARBA" id="ARBA00022127"/>
    </source>
</evidence>
<dbReference type="AlphaFoldDB" id="A0A8H5HKP8"/>
<keyword evidence="5 7" id="KW-0342">GTP-binding</keyword>
<feature type="region of interest" description="Disordered" evidence="8">
    <location>
        <begin position="547"/>
        <end position="659"/>
    </location>
</feature>
<dbReference type="InterPro" id="IPR027417">
    <property type="entry name" value="P-loop_NTPase"/>
</dbReference>
<feature type="compositionally biased region" description="Basic and acidic residues" evidence="8">
    <location>
        <begin position="485"/>
        <end position="508"/>
    </location>
</feature>
<feature type="region of interest" description="Disordered" evidence="8">
    <location>
        <begin position="485"/>
        <end position="512"/>
    </location>
</feature>
<dbReference type="CDD" id="cd01858">
    <property type="entry name" value="NGP_1"/>
    <property type="match status" value="1"/>
</dbReference>
<keyword evidence="6 7" id="KW-0539">Nucleus</keyword>
<dbReference type="Gene3D" id="3.40.50.300">
    <property type="entry name" value="P-loop containing nucleotide triphosphate hydrolases"/>
    <property type="match status" value="1"/>
</dbReference>
<dbReference type="GO" id="GO:0005730">
    <property type="term" value="C:nucleolus"/>
    <property type="evidence" value="ECO:0007669"/>
    <property type="project" value="UniProtKB-SubCell"/>
</dbReference>
<dbReference type="SUPFAM" id="SSF52540">
    <property type="entry name" value="P-loop containing nucleoside triphosphate hydrolases"/>
    <property type="match status" value="1"/>
</dbReference>
<evidence type="ECO:0000256" key="2">
    <source>
        <dbReference type="ARBA" id="ARBA00004604"/>
    </source>
</evidence>
<dbReference type="FunFam" id="3.40.50.300:FF:000559">
    <property type="entry name" value="Nuclear/nucleolar GTPase 2"/>
    <property type="match status" value="1"/>
</dbReference>
<dbReference type="EMBL" id="JAACJP010000004">
    <property type="protein sequence ID" value="KAF5385105.1"/>
    <property type="molecule type" value="Genomic_DNA"/>
</dbReference>
<dbReference type="Gene3D" id="1.10.1580.10">
    <property type="match status" value="1"/>
</dbReference>
<name>A0A8H5HKP8_9AGAR</name>
<evidence type="ECO:0000256" key="8">
    <source>
        <dbReference type="SAM" id="MobiDB-lite"/>
    </source>
</evidence>
<comment type="function">
    <text evidence="1 7">GTPase that associates with pre-60S ribosomal subunits in the nucleolus and is required for their nuclear export and maturation.</text>
</comment>
<gene>
    <name evidence="10" type="ORF">D9615_001047</name>
</gene>
<evidence type="ECO:0000256" key="6">
    <source>
        <dbReference type="ARBA" id="ARBA00023242"/>
    </source>
</evidence>
<evidence type="ECO:0000256" key="5">
    <source>
        <dbReference type="ARBA" id="ARBA00023134"/>
    </source>
</evidence>
<dbReference type="InterPro" id="IPR023179">
    <property type="entry name" value="GTP-bd_ortho_bundle_sf"/>
</dbReference>
<protein>
    <recommendedName>
        <fullName evidence="3 7">Nucleolar GTP-binding protein 2</fullName>
    </recommendedName>
</protein>